<reference evidence="1 2" key="1">
    <citation type="submission" date="2017-06" db="EMBL/GenBank/DDBJ databases">
        <authorList>
            <consortium name="Pathogen Informatics"/>
        </authorList>
    </citation>
    <scope>NUCLEOTIDE SEQUENCE [LARGE SCALE GENOMIC DNA]</scope>
    <source>
        <strain evidence="1 2">NCTC12149</strain>
    </source>
</reference>
<dbReference type="Proteomes" id="UP000215355">
    <property type="component" value="Chromosome 1"/>
</dbReference>
<evidence type="ECO:0000313" key="2">
    <source>
        <dbReference type="Proteomes" id="UP000215355"/>
    </source>
</evidence>
<dbReference type="EMBL" id="LT906468">
    <property type="protein sequence ID" value="SNV48165.1"/>
    <property type="molecule type" value="Genomic_DNA"/>
</dbReference>
<gene>
    <name evidence="1" type="ORF">SAMEA4412673_01497</name>
</gene>
<dbReference type="KEGG" id="smiz:4412673_01497"/>
<dbReference type="AlphaFoldDB" id="A0AAJ4XBE5"/>
<evidence type="ECO:0000313" key="1">
    <source>
        <dbReference type="EMBL" id="SNV48165.1"/>
    </source>
</evidence>
<accession>A0AAJ4XBE5</accession>
<protein>
    <submittedName>
        <fullName evidence="1">Uncharacterized protein</fullName>
    </submittedName>
</protein>
<sequence>MNVFFDVPSHNITDQSDYLELRSKISMLYLSRYNRQLIKYTLSLHMTELYSTNTHINVHYDSDWSSVANQTTKSSGFIVFDKDTKAIVEIANTIEHKEAKRERKV</sequence>
<proteinExistence type="predicted"/>
<name>A0AAJ4XBE5_9SPHI</name>
<organism evidence="1 2">
    <name type="scientific">Sphingobacterium mizutaii</name>
    <dbReference type="NCBI Taxonomy" id="1010"/>
    <lineage>
        <taxon>Bacteria</taxon>
        <taxon>Pseudomonadati</taxon>
        <taxon>Bacteroidota</taxon>
        <taxon>Sphingobacteriia</taxon>
        <taxon>Sphingobacteriales</taxon>
        <taxon>Sphingobacteriaceae</taxon>
        <taxon>Sphingobacterium</taxon>
    </lineage>
</organism>